<organism evidence="4 5">
    <name type="scientific">Nephila pilipes</name>
    <name type="common">Giant wood spider</name>
    <name type="synonym">Nephila maculata</name>
    <dbReference type="NCBI Taxonomy" id="299642"/>
    <lineage>
        <taxon>Eukaryota</taxon>
        <taxon>Metazoa</taxon>
        <taxon>Ecdysozoa</taxon>
        <taxon>Arthropoda</taxon>
        <taxon>Chelicerata</taxon>
        <taxon>Arachnida</taxon>
        <taxon>Araneae</taxon>
        <taxon>Araneomorphae</taxon>
        <taxon>Entelegynae</taxon>
        <taxon>Araneoidea</taxon>
        <taxon>Nephilidae</taxon>
        <taxon>Nephila</taxon>
    </lineage>
</organism>
<sequence>MADNTDMMALLAYMKRGQKEMMNILERRQVEMKSGIEHIGGKSSEVKSKVLKGISEVKSIAGETHLGGEDFNNIMIAHFLEEFERDNFKDLRYKPRAL</sequence>
<keyword evidence="5" id="KW-1185">Reference proteome</keyword>
<comment type="similarity">
    <text evidence="1">Belongs to the heat shock protein 70 family.</text>
</comment>
<protein>
    <submittedName>
        <fullName evidence="4">Uncharacterized protein</fullName>
    </submittedName>
</protein>
<evidence type="ECO:0000256" key="2">
    <source>
        <dbReference type="ARBA" id="ARBA00022741"/>
    </source>
</evidence>
<dbReference type="PANTHER" id="PTHR19375">
    <property type="entry name" value="HEAT SHOCK PROTEIN 70KDA"/>
    <property type="match status" value="1"/>
</dbReference>
<evidence type="ECO:0000313" key="4">
    <source>
        <dbReference type="EMBL" id="GFT71865.1"/>
    </source>
</evidence>
<dbReference type="SUPFAM" id="SSF53067">
    <property type="entry name" value="Actin-like ATPase domain"/>
    <property type="match status" value="1"/>
</dbReference>
<evidence type="ECO:0000256" key="1">
    <source>
        <dbReference type="ARBA" id="ARBA00007381"/>
    </source>
</evidence>
<name>A0A8X6PM69_NEPPI</name>
<dbReference type="GO" id="GO:0140662">
    <property type="term" value="F:ATP-dependent protein folding chaperone"/>
    <property type="evidence" value="ECO:0007669"/>
    <property type="project" value="InterPro"/>
</dbReference>
<gene>
    <name evidence="4" type="ORF">NPIL_511051</name>
</gene>
<dbReference type="AlphaFoldDB" id="A0A8X6PM69"/>
<dbReference type="GO" id="GO:0005524">
    <property type="term" value="F:ATP binding"/>
    <property type="evidence" value="ECO:0007669"/>
    <property type="project" value="UniProtKB-KW"/>
</dbReference>
<dbReference type="InterPro" id="IPR013126">
    <property type="entry name" value="Hsp_70_fam"/>
</dbReference>
<proteinExistence type="inferred from homology"/>
<keyword evidence="2" id="KW-0547">Nucleotide-binding</keyword>
<dbReference type="EMBL" id="BMAW01116731">
    <property type="protein sequence ID" value="GFT71865.1"/>
    <property type="molecule type" value="Genomic_DNA"/>
</dbReference>
<accession>A0A8X6PM69</accession>
<dbReference type="Gene3D" id="3.90.640.10">
    <property type="entry name" value="Actin, Chain A, domain 4"/>
    <property type="match status" value="1"/>
</dbReference>
<keyword evidence="3" id="KW-0067">ATP-binding</keyword>
<dbReference type="Pfam" id="PF00012">
    <property type="entry name" value="HSP70"/>
    <property type="match status" value="1"/>
</dbReference>
<dbReference type="InterPro" id="IPR043129">
    <property type="entry name" value="ATPase_NBD"/>
</dbReference>
<comment type="caution">
    <text evidence="4">The sequence shown here is derived from an EMBL/GenBank/DDBJ whole genome shotgun (WGS) entry which is preliminary data.</text>
</comment>
<evidence type="ECO:0000256" key="3">
    <source>
        <dbReference type="ARBA" id="ARBA00022840"/>
    </source>
</evidence>
<dbReference type="OrthoDB" id="8059794at2759"/>
<dbReference type="Proteomes" id="UP000887013">
    <property type="component" value="Unassembled WGS sequence"/>
</dbReference>
<dbReference type="Gene3D" id="3.30.420.40">
    <property type="match status" value="1"/>
</dbReference>
<reference evidence="4" key="1">
    <citation type="submission" date="2020-08" db="EMBL/GenBank/DDBJ databases">
        <title>Multicomponent nature underlies the extraordinary mechanical properties of spider dragline silk.</title>
        <authorList>
            <person name="Kono N."/>
            <person name="Nakamura H."/>
            <person name="Mori M."/>
            <person name="Yoshida Y."/>
            <person name="Ohtoshi R."/>
            <person name="Malay A.D."/>
            <person name="Moran D.A.P."/>
            <person name="Tomita M."/>
            <person name="Numata K."/>
            <person name="Arakawa K."/>
        </authorList>
    </citation>
    <scope>NUCLEOTIDE SEQUENCE</scope>
</reference>
<evidence type="ECO:0000313" key="5">
    <source>
        <dbReference type="Proteomes" id="UP000887013"/>
    </source>
</evidence>